<organism evidence="1 2">
    <name type="scientific">Aspergillus violaceofuscus (strain CBS 115571)</name>
    <dbReference type="NCBI Taxonomy" id="1450538"/>
    <lineage>
        <taxon>Eukaryota</taxon>
        <taxon>Fungi</taxon>
        <taxon>Dikarya</taxon>
        <taxon>Ascomycota</taxon>
        <taxon>Pezizomycotina</taxon>
        <taxon>Eurotiomycetes</taxon>
        <taxon>Eurotiomycetidae</taxon>
        <taxon>Eurotiales</taxon>
        <taxon>Aspergillaceae</taxon>
        <taxon>Aspergillus</taxon>
    </lineage>
</organism>
<gene>
    <name evidence="1" type="ORF">BO99DRAFT_472938</name>
</gene>
<sequence>MAVPSTSPLVKLPDELHLQYACYLDARSLSRLSRTCTGLQDKFSQELKQAHEAHDWALVVVNYWGGEWEQTAAYIEARIRQDGQGGAFAVEAEAHRWKRYPRLYNAIEKGQVNLVQNYLQARGNPNLRVGPGARPSVKKPLLHWALYTGAGGRDATIVRLLLEYGADPNLDATNWKEKKRHRKDAGTALDWARREKRWLFGQDAYPLPGDAERIKLALSYGARASHNESIRSLYQMEDGSTLVYMAVVNGTDLMHLGFGWYDLVGLFGRPTDSRIPYTDEQVIELLELEPKLIGLASPHKAVRYIKKHRPALVQHLIQNRSTFEWLGNLCADFCRYL</sequence>
<accession>A0A2V5HER7</accession>
<dbReference type="SUPFAM" id="SSF48403">
    <property type="entry name" value="Ankyrin repeat"/>
    <property type="match status" value="1"/>
</dbReference>
<protein>
    <submittedName>
        <fullName evidence="1">Uncharacterized protein</fullName>
    </submittedName>
</protein>
<dbReference type="EMBL" id="KZ825126">
    <property type="protein sequence ID" value="PYI20304.1"/>
    <property type="molecule type" value="Genomic_DNA"/>
</dbReference>
<evidence type="ECO:0000313" key="1">
    <source>
        <dbReference type="EMBL" id="PYI20304.1"/>
    </source>
</evidence>
<dbReference type="InterPro" id="IPR002110">
    <property type="entry name" value="Ankyrin_rpt"/>
</dbReference>
<dbReference type="InterPro" id="IPR036047">
    <property type="entry name" value="F-box-like_dom_sf"/>
</dbReference>
<dbReference type="InterPro" id="IPR036770">
    <property type="entry name" value="Ankyrin_rpt-contain_sf"/>
</dbReference>
<keyword evidence="2" id="KW-1185">Reference proteome</keyword>
<evidence type="ECO:0000313" key="2">
    <source>
        <dbReference type="Proteomes" id="UP000249829"/>
    </source>
</evidence>
<dbReference type="OMA" id="HEAHDWA"/>
<reference evidence="1 2" key="1">
    <citation type="submission" date="2018-02" db="EMBL/GenBank/DDBJ databases">
        <title>The genomes of Aspergillus section Nigri reveals drivers in fungal speciation.</title>
        <authorList>
            <consortium name="DOE Joint Genome Institute"/>
            <person name="Vesth T.C."/>
            <person name="Nybo J."/>
            <person name="Theobald S."/>
            <person name="Brandl J."/>
            <person name="Frisvad J.C."/>
            <person name="Nielsen K.F."/>
            <person name="Lyhne E.K."/>
            <person name="Kogle M.E."/>
            <person name="Kuo A."/>
            <person name="Riley R."/>
            <person name="Clum A."/>
            <person name="Nolan M."/>
            <person name="Lipzen A."/>
            <person name="Salamov A."/>
            <person name="Henrissat B."/>
            <person name="Wiebenga A."/>
            <person name="De vries R.P."/>
            <person name="Grigoriev I.V."/>
            <person name="Mortensen U.H."/>
            <person name="Andersen M.R."/>
            <person name="Baker S.E."/>
        </authorList>
    </citation>
    <scope>NUCLEOTIDE SEQUENCE [LARGE SCALE GENOMIC DNA]</scope>
    <source>
        <strain evidence="1 2">CBS 115571</strain>
    </source>
</reference>
<name>A0A2V5HER7_ASPV1</name>
<dbReference type="SUPFAM" id="SSF81383">
    <property type="entry name" value="F-box domain"/>
    <property type="match status" value="1"/>
</dbReference>
<dbReference type="Proteomes" id="UP000249829">
    <property type="component" value="Unassembled WGS sequence"/>
</dbReference>
<proteinExistence type="predicted"/>
<dbReference type="AlphaFoldDB" id="A0A2V5HER7"/>
<dbReference type="SMART" id="SM00248">
    <property type="entry name" value="ANK"/>
    <property type="match status" value="2"/>
</dbReference>
<dbReference type="Gene3D" id="1.25.40.20">
    <property type="entry name" value="Ankyrin repeat-containing domain"/>
    <property type="match status" value="1"/>
</dbReference>